<dbReference type="Gene3D" id="3.40.190.10">
    <property type="entry name" value="Periplasmic binding protein-like II"/>
    <property type="match status" value="2"/>
</dbReference>
<proteinExistence type="inferred from homology"/>
<dbReference type="AlphaFoldDB" id="A0A4V6CZ27"/>
<dbReference type="InterPro" id="IPR005119">
    <property type="entry name" value="LysR_subst-bd"/>
</dbReference>
<dbReference type="GO" id="GO:0003700">
    <property type="term" value="F:DNA-binding transcription factor activity"/>
    <property type="evidence" value="ECO:0007669"/>
    <property type="project" value="InterPro"/>
</dbReference>
<dbReference type="EMBL" id="SZZP01000006">
    <property type="protein sequence ID" value="TKV81565.1"/>
    <property type="molecule type" value="Genomic_DNA"/>
</dbReference>
<dbReference type="InterPro" id="IPR036388">
    <property type="entry name" value="WH-like_DNA-bd_sf"/>
</dbReference>
<dbReference type="CDD" id="cd08417">
    <property type="entry name" value="PBP2_Nitroaromatics_like"/>
    <property type="match status" value="1"/>
</dbReference>
<dbReference type="SUPFAM" id="SSF46785">
    <property type="entry name" value="Winged helix' DNA-binding domain"/>
    <property type="match status" value="1"/>
</dbReference>
<dbReference type="Pfam" id="PF00126">
    <property type="entry name" value="HTH_1"/>
    <property type="match status" value="1"/>
</dbReference>
<evidence type="ECO:0000256" key="1">
    <source>
        <dbReference type="ARBA" id="ARBA00003502"/>
    </source>
</evidence>
<dbReference type="PANTHER" id="PTHR30118">
    <property type="entry name" value="HTH-TYPE TRANSCRIPTIONAL REGULATOR LEUO-RELATED"/>
    <property type="match status" value="1"/>
</dbReference>
<name>A0A4V6CZ27_BRAEL</name>
<sequence>MNLAAIDLNLLVAFEALMEERHVTRAAERIGLAQPSMSSALRRLRALFADELFLRAGAGMQPTEKALALAGPIGEALRQIRGALAPDQGFDPAIARRRITIAATDYGDLVVVPELTRLLRIEAPGIDLAVRPLTDATVALAKLERGELDALIGGHLPESPRCVRHRLFEERFVCIRDARANRSERLSLKDYATLPHALFSATGGDGLPSVIDALLARHGLKRRVAVTLAHVVAVPFAVAGTDLIATMAERVARRFTLLADIAVVAPPLDIPAFAIDLIHPSRAARDPALRWFLDAADRCAGRLRY</sequence>
<accession>A0A4V6CZ27</accession>
<dbReference type="SUPFAM" id="SSF53850">
    <property type="entry name" value="Periplasmic binding protein-like II"/>
    <property type="match status" value="1"/>
</dbReference>
<evidence type="ECO:0000256" key="3">
    <source>
        <dbReference type="ARBA" id="ARBA00022458"/>
    </source>
</evidence>
<dbReference type="InterPro" id="IPR037402">
    <property type="entry name" value="YidZ_PBP2"/>
</dbReference>
<dbReference type="PROSITE" id="PS50931">
    <property type="entry name" value="HTH_LYSR"/>
    <property type="match status" value="1"/>
</dbReference>
<dbReference type="Gene3D" id="1.10.10.10">
    <property type="entry name" value="Winged helix-like DNA-binding domain superfamily/Winged helix DNA-binding domain"/>
    <property type="match status" value="1"/>
</dbReference>
<feature type="domain" description="HTH lysR-type" evidence="7">
    <location>
        <begin position="6"/>
        <end position="63"/>
    </location>
</feature>
<keyword evidence="6" id="KW-0804">Transcription</keyword>
<comment type="caution">
    <text evidence="8">The sequence shown here is derived from an EMBL/GenBank/DDBJ whole genome shotgun (WGS) entry which is preliminary data.</text>
</comment>
<dbReference type="Pfam" id="PF03466">
    <property type="entry name" value="LysR_substrate"/>
    <property type="match status" value="1"/>
</dbReference>
<evidence type="ECO:0000259" key="7">
    <source>
        <dbReference type="PROSITE" id="PS50931"/>
    </source>
</evidence>
<dbReference type="InterPro" id="IPR000847">
    <property type="entry name" value="LysR_HTH_N"/>
</dbReference>
<evidence type="ECO:0000256" key="6">
    <source>
        <dbReference type="ARBA" id="ARBA00023163"/>
    </source>
</evidence>
<keyword evidence="5" id="KW-0238">DNA-binding</keyword>
<dbReference type="InterPro" id="IPR050389">
    <property type="entry name" value="LysR-type_TF"/>
</dbReference>
<evidence type="ECO:0000256" key="4">
    <source>
        <dbReference type="ARBA" id="ARBA00023015"/>
    </source>
</evidence>
<dbReference type="GO" id="GO:0003677">
    <property type="term" value="F:DNA binding"/>
    <property type="evidence" value="ECO:0007669"/>
    <property type="project" value="UniProtKB-KW"/>
</dbReference>
<dbReference type="Proteomes" id="UP000305095">
    <property type="component" value="Unassembled WGS sequence"/>
</dbReference>
<evidence type="ECO:0000256" key="5">
    <source>
        <dbReference type="ARBA" id="ARBA00023125"/>
    </source>
</evidence>
<evidence type="ECO:0000313" key="9">
    <source>
        <dbReference type="Proteomes" id="UP000305095"/>
    </source>
</evidence>
<dbReference type="InterPro" id="IPR036390">
    <property type="entry name" value="WH_DNA-bd_sf"/>
</dbReference>
<comment type="function">
    <text evidence="1">NodD regulates the expression of the nodABCFE genes which encode other nodulation proteins. NodD is also a negative regulator of its own expression. Binds flavonoids as inducers.</text>
</comment>
<keyword evidence="3" id="KW-0536">Nodulation</keyword>
<gene>
    <name evidence="8" type="ORF">FDV58_11875</name>
</gene>
<dbReference type="RefSeq" id="WP_137478400.1">
    <property type="nucleotide sequence ID" value="NZ_SZZP01000006.1"/>
</dbReference>
<evidence type="ECO:0000256" key="2">
    <source>
        <dbReference type="ARBA" id="ARBA00009437"/>
    </source>
</evidence>
<evidence type="ECO:0000313" key="8">
    <source>
        <dbReference type="EMBL" id="TKV81565.1"/>
    </source>
</evidence>
<dbReference type="PRINTS" id="PR00039">
    <property type="entry name" value="HTHLYSR"/>
</dbReference>
<comment type="similarity">
    <text evidence="2">Belongs to the LysR transcriptional regulatory family.</text>
</comment>
<dbReference type="PANTHER" id="PTHR30118:SF15">
    <property type="entry name" value="TRANSCRIPTIONAL REGULATORY PROTEIN"/>
    <property type="match status" value="1"/>
</dbReference>
<reference evidence="8 9" key="1">
    <citation type="submission" date="2019-05" db="EMBL/GenBank/DDBJ databases">
        <title>Draft Genome of Bradyrhizobium elkanii strain SEMIA 938, Used in Commercial Inoculants for Lupinus spp. in Brazil.</title>
        <authorList>
            <person name="Hungria M."/>
            <person name="Delamuta J.R.M."/>
            <person name="Ribeiro R.A."/>
            <person name="Nogueira M.A."/>
        </authorList>
    </citation>
    <scope>NUCLEOTIDE SEQUENCE [LARGE SCALE GENOMIC DNA]</scope>
    <source>
        <strain evidence="8 9">Semia 938</strain>
    </source>
</reference>
<protein>
    <submittedName>
        <fullName evidence="8">LysR family transcriptional regulator</fullName>
    </submittedName>
</protein>
<keyword evidence="4" id="KW-0805">Transcription regulation</keyword>
<organism evidence="8 9">
    <name type="scientific">Bradyrhizobium elkanii</name>
    <dbReference type="NCBI Taxonomy" id="29448"/>
    <lineage>
        <taxon>Bacteria</taxon>
        <taxon>Pseudomonadati</taxon>
        <taxon>Pseudomonadota</taxon>
        <taxon>Alphaproteobacteria</taxon>
        <taxon>Hyphomicrobiales</taxon>
        <taxon>Nitrobacteraceae</taxon>
        <taxon>Bradyrhizobium</taxon>
    </lineage>
</organism>